<accession>A0ABX1Y931</accession>
<evidence type="ECO:0000313" key="3">
    <source>
        <dbReference type="Proteomes" id="UP000616779"/>
    </source>
</evidence>
<dbReference type="InterPro" id="IPR024442">
    <property type="entry name" value="Transposase_Zn_ribbon"/>
</dbReference>
<dbReference type="Proteomes" id="UP000616779">
    <property type="component" value="Unassembled WGS sequence"/>
</dbReference>
<feature type="domain" description="Transposase zinc-ribbon" evidence="1">
    <location>
        <begin position="19"/>
        <end position="66"/>
    </location>
</feature>
<name>A0ABX1Y931_9BACL</name>
<sequence>METHYHLSSTLEQFQQQFPTEEACIDYFFQTKWPSGFSCPHCGHSRAYITSTRRLPLYECLQCHHQTSLTAGTIMAGSRTSLHKWLTAIFLVSRTDQGTNAVALSKIISVTYKTAWLILHKIRHAISTADQCTRLSGIVQVNSAVYGKPYNPYFRNHPQEHYLLAGSSLNIQGEPSYIKLKLVPKIHIKEKFFQRAATLDFTQKHIESQTSSIEFITGRFSSKKFRALLAFAAKAGKYINNTFHGIGQKYLQHYLDEFCYKVNLTLHEAPIFQHLTHLCTAPHAKLNFFNPQNTRMCA</sequence>
<reference evidence="2 3" key="1">
    <citation type="submission" date="2019-10" db="EMBL/GenBank/DDBJ databases">
        <title>Description of Paenibacillus terrestris sp. nov.</title>
        <authorList>
            <person name="Carlier A."/>
            <person name="Qi S."/>
        </authorList>
    </citation>
    <scope>NUCLEOTIDE SEQUENCE [LARGE SCALE GENOMIC DNA]</scope>
    <source>
        <strain evidence="2 3">LMG 31458</strain>
    </source>
</reference>
<gene>
    <name evidence="2" type="ORF">GC098_34065</name>
</gene>
<dbReference type="Pfam" id="PF12760">
    <property type="entry name" value="Zn_ribbon_IS1595"/>
    <property type="match status" value="1"/>
</dbReference>
<organism evidence="2 3">
    <name type="scientific">Paenibacillus phytorum</name>
    <dbReference type="NCBI Taxonomy" id="2654977"/>
    <lineage>
        <taxon>Bacteria</taxon>
        <taxon>Bacillati</taxon>
        <taxon>Bacillota</taxon>
        <taxon>Bacilli</taxon>
        <taxon>Bacillales</taxon>
        <taxon>Paenibacillaceae</taxon>
        <taxon>Paenibacillus</taxon>
    </lineage>
</organism>
<comment type="caution">
    <text evidence="2">The sequence shown here is derived from an EMBL/GenBank/DDBJ whole genome shotgun (WGS) entry which is preliminary data.</text>
</comment>
<protein>
    <submittedName>
        <fullName evidence="2">DDE transposase</fullName>
    </submittedName>
</protein>
<dbReference type="EMBL" id="WHOA01000241">
    <property type="protein sequence ID" value="NOU76324.1"/>
    <property type="molecule type" value="Genomic_DNA"/>
</dbReference>
<keyword evidence="3" id="KW-1185">Reference proteome</keyword>
<proteinExistence type="predicted"/>
<evidence type="ECO:0000313" key="2">
    <source>
        <dbReference type="EMBL" id="NOU76324.1"/>
    </source>
</evidence>
<evidence type="ECO:0000259" key="1">
    <source>
        <dbReference type="Pfam" id="PF12760"/>
    </source>
</evidence>